<comment type="similarity">
    <text evidence="7">Belongs to the DHHC palmitoyltransferase family.</text>
</comment>
<evidence type="ECO:0000313" key="9">
    <source>
        <dbReference type="EMBL" id="CAI8009226.1"/>
    </source>
</evidence>
<keyword evidence="10" id="KW-1185">Reference proteome</keyword>
<comment type="caution">
    <text evidence="7">Lacks conserved residue(s) required for the propagation of feature annotation.</text>
</comment>
<accession>A0AA35REJ1</accession>
<comment type="domain">
    <text evidence="7">The DHHC domain is required for palmitoyltransferase activity.</text>
</comment>
<evidence type="ECO:0000256" key="6">
    <source>
        <dbReference type="ARBA" id="ARBA00023315"/>
    </source>
</evidence>
<comment type="caution">
    <text evidence="9">The sequence shown here is derived from an EMBL/GenBank/DDBJ whole genome shotgun (WGS) entry which is preliminary data.</text>
</comment>
<evidence type="ECO:0000259" key="8">
    <source>
        <dbReference type="Pfam" id="PF01529"/>
    </source>
</evidence>
<reference evidence="9" key="1">
    <citation type="submission" date="2023-03" db="EMBL/GenBank/DDBJ databases">
        <authorList>
            <person name="Steffen K."/>
            <person name="Cardenas P."/>
        </authorList>
    </citation>
    <scope>NUCLEOTIDE SEQUENCE</scope>
</reference>
<dbReference type="Pfam" id="PF01529">
    <property type="entry name" value="DHHC"/>
    <property type="match status" value="1"/>
</dbReference>
<dbReference type="PANTHER" id="PTHR22883">
    <property type="entry name" value="ZINC FINGER DHHC DOMAIN CONTAINING PROTEIN"/>
    <property type="match status" value="1"/>
</dbReference>
<dbReference type="PROSITE" id="PS50216">
    <property type="entry name" value="DHHC"/>
    <property type="match status" value="1"/>
</dbReference>
<evidence type="ECO:0000256" key="4">
    <source>
        <dbReference type="ARBA" id="ARBA00022989"/>
    </source>
</evidence>
<dbReference type="InterPro" id="IPR001594">
    <property type="entry name" value="Palmitoyltrfase_DHHC"/>
</dbReference>
<evidence type="ECO:0000256" key="5">
    <source>
        <dbReference type="ARBA" id="ARBA00023136"/>
    </source>
</evidence>
<protein>
    <recommendedName>
        <fullName evidence="7">Palmitoyltransferase</fullName>
        <ecNumber evidence="7">2.3.1.225</ecNumber>
    </recommendedName>
</protein>
<feature type="transmembrane region" description="Helical" evidence="7">
    <location>
        <begin position="44"/>
        <end position="65"/>
    </location>
</feature>
<feature type="domain" description="Palmitoyltransferase DHHC" evidence="8">
    <location>
        <begin position="114"/>
        <end position="160"/>
    </location>
</feature>
<evidence type="ECO:0000313" key="10">
    <source>
        <dbReference type="Proteomes" id="UP001174909"/>
    </source>
</evidence>
<keyword evidence="6 7" id="KW-0012">Acyltransferase</keyword>
<dbReference type="EC" id="2.3.1.225" evidence="7"/>
<dbReference type="InterPro" id="IPR039859">
    <property type="entry name" value="PFA4/ZDH16/20/ERF2-like"/>
</dbReference>
<evidence type="ECO:0000256" key="7">
    <source>
        <dbReference type="RuleBase" id="RU079119"/>
    </source>
</evidence>
<dbReference type="GO" id="GO:0005794">
    <property type="term" value="C:Golgi apparatus"/>
    <property type="evidence" value="ECO:0007669"/>
    <property type="project" value="TreeGrafter"/>
</dbReference>
<dbReference type="GO" id="GO:0016020">
    <property type="term" value="C:membrane"/>
    <property type="evidence" value="ECO:0007669"/>
    <property type="project" value="UniProtKB-SubCell"/>
</dbReference>
<dbReference type="PANTHER" id="PTHR22883:SF203">
    <property type="entry name" value="PALMITOYLTRANSFERASE"/>
    <property type="match status" value="1"/>
</dbReference>
<dbReference type="GO" id="GO:0019706">
    <property type="term" value="F:protein-cysteine S-palmitoyltransferase activity"/>
    <property type="evidence" value="ECO:0007669"/>
    <property type="project" value="UniProtKB-EC"/>
</dbReference>
<sequence>MSSSSEEERKMEEGRVEGGEEGEVKEVYYPRRNGWTCPWHPLQVLAWGFIAFFAATYFGFLVHYIPGAWRSIGYISGRLCHRPGRVLREAEESRQNWRGFLRAVFDRKKHSHVIEDRFCNLCNISVTAGAKHCSVCDKCVEGFDHHCIWLNTCVGSRNYR</sequence>
<evidence type="ECO:0000256" key="3">
    <source>
        <dbReference type="ARBA" id="ARBA00022692"/>
    </source>
</evidence>
<keyword evidence="3 7" id="KW-0812">Transmembrane</keyword>
<organism evidence="9 10">
    <name type="scientific">Geodia barretti</name>
    <name type="common">Barrett's horny sponge</name>
    <dbReference type="NCBI Taxonomy" id="519541"/>
    <lineage>
        <taxon>Eukaryota</taxon>
        <taxon>Metazoa</taxon>
        <taxon>Porifera</taxon>
        <taxon>Demospongiae</taxon>
        <taxon>Heteroscleromorpha</taxon>
        <taxon>Tetractinellida</taxon>
        <taxon>Astrophorina</taxon>
        <taxon>Geodiidae</taxon>
        <taxon>Geodia</taxon>
    </lineage>
</organism>
<dbReference type="EMBL" id="CASHTH010000934">
    <property type="protein sequence ID" value="CAI8009226.1"/>
    <property type="molecule type" value="Genomic_DNA"/>
</dbReference>
<name>A0AA35REJ1_GEOBA</name>
<keyword evidence="4 7" id="KW-1133">Transmembrane helix</keyword>
<proteinExistence type="inferred from homology"/>
<dbReference type="GO" id="GO:0006612">
    <property type="term" value="P:protein targeting to membrane"/>
    <property type="evidence" value="ECO:0007669"/>
    <property type="project" value="TreeGrafter"/>
</dbReference>
<dbReference type="GO" id="GO:0005783">
    <property type="term" value="C:endoplasmic reticulum"/>
    <property type="evidence" value="ECO:0007669"/>
    <property type="project" value="TreeGrafter"/>
</dbReference>
<keyword evidence="5 7" id="KW-0472">Membrane</keyword>
<gene>
    <name evidence="9" type="ORF">GBAR_LOCUS6233</name>
</gene>
<dbReference type="AlphaFoldDB" id="A0AA35REJ1"/>
<keyword evidence="2 7" id="KW-0808">Transferase</keyword>
<evidence type="ECO:0000256" key="1">
    <source>
        <dbReference type="ARBA" id="ARBA00004141"/>
    </source>
</evidence>
<dbReference type="Proteomes" id="UP001174909">
    <property type="component" value="Unassembled WGS sequence"/>
</dbReference>
<evidence type="ECO:0000256" key="2">
    <source>
        <dbReference type="ARBA" id="ARBA00022679"/>
    </source>
</evidence>
<comment type="catalytic activity">
    <reaction evidence="7">
        <text>L-cysteinyl-[protein] + hexadecanoyl-CoA = S-hexadecanoyl-L-cysteinyl-[protein] + CoA</text>
        <dbReference type="Rhea" id="RHEA:36683"/>
        <dbReference type="Rhea" id="RHEA-COMP:10131"/>
        <dbReference type="Rhea" id="RHEA-COMP:11032"/>
        <dbReference type="ChEBI" id="CHEBI:29950"/>
        <dbReference type="ChEBI" id="CHEBI:57287"/>
        <dbReference type="ChEBI" id="CHEBI:57379"/>
        <dbReference type="ChEBI" id="CHEBI:74151"/>
        <dbReference type="EC" id="2.3.1.225"/>
    </reaction>
</comment>
<comment type="subcellular location">
    <subcellularLocation>
        <location evidence="1">Membrane</location>
        <topology evidence="1">Multi-pass membrane protein</topology>
    </subcellularLocation>
</comment>